<reference evidence="2" key="1">
    <citation type="submission" date="2025-08" db="UniProtKB">
        <authorList>
            <consortium name="RefSeq"/>
        </authorList>
    </citation>
    <scope>IDENTIFICATION</scope>
    <source>
        <tissue evidence="2">Tentacle</tissue>
    </source>
</reference>
<evidence type="ECO:0000313" key="2">
    <source>
        <dbReference type="RefSeq" id="XP_031556748.1"/>
    </source>
</evidence>
<dbReference type="GeneID" id="116293463"/>
<name>A0A6P8HNX7_ACTTE</name>
<dbReference type="RefSeq" id="XP_031556748.1">
    <property type="nucleotide sequence ID" value="XM_031700888.1"/>
</dbReference>
<gene>
    <name evidence="2" type="primary">LOC116293463</name>
</gene>
<evidence type="ECO:0000313" key="1">
    <source>
        <dbReference type="Proteomes" id="UP000515163"/>
    </source>
</evidence>
<dbReference type="KEGG" id="aten:116293463"/>
<sequence>MASSTSNTTNFTDILTENDIPGASLEGRNITELKIADLRFWLKCRGDPAKGLKTKAELLKRVEEYIKNGKDKDIVDPDPNRLYLRRKQHRLKHVVNEDEAERRVLVKFPENNWGTCLQKMPMFTRAEMNNHVTRSGKNIANKKCNSVPTSFRKAKTFLEDEYLHSIETNDNQRCFYVKSKCCHSFRKNDPPHDLKVALCIITGDVLKALCSCVAGTVGYCNHILALMLKL</sequence>
<dbReference type="OrthoDB" id="5984486at2759"/>
<keyword evidence="1" id="KW-1185">Reference proteome</keyword>
<protein>
    <submittedName>
        <fullName evidence="2">Uncharacterized protein LOC116293463</fullName>
    </submittedName>
</protein>
<organism evidence="1 2">
    <name type="scientific">Actinia tenebrosa</name>
    <name type="common">Australian red waratah sea anemone</name>
    <dbReference type="NCBI Taxonomy" id="6105"/>
    <lineage>
        <taxon>Eukaryota</taxon>
        <taxon>Metazoa</taxon>
        <taxon>Cnidaria</taxon>
        <taxon>Anthozoa</taxon>
        <taxon>Hexacorallia</taxon>
        <taxon>Actiniaria</taxon>
        <taxon>Actiniidae</taxon>
        <taxon>Actinia</taxon>
    </lineage>
</organism>
<accession>A0A6P8HNX7</accession>
<proteinExistence type="predicted"/>
<dbReference type="Proteomes" id="UP000515163">
    <property type="component" value="Unplaced"/>
</dbReference>
<dbReference type="AlphaFoldDB" id="A0A6P8HNX7"/>
<dbReference type="InParanoid" id="A0A6P8HNX7"/>
<feature type="non-terminal residue" evidence="2">
    <location>
        <position position="230"/>
    </location>
</feature>